<dbReference type="AlphaFoldDB" id="M2R195"/>
<organism evidence="1 2">
    <name type="scientific">Ceriporiopsis subvermispora (strain B)</name>
    <name type="common">White-rot fungus</name>
    <name type="synonym">Gelatoporia subvermispora</name>
    <dbReference type="NCBI Taxonomy" id="914234"/>
    <lineage>
        <taxon>Eukaryota</taxon>
        <taxon>Fungi</taxon>
        <taxon>Dikarya</taxon>
        <taxon>Basidiomycota</taxon>
        <taxon>Agaricomycotina</taxon>
        <taxon>Agaricomycetes</taxon>
        <taxon>Polyporales</taxon>
        <taxon>Gelatoporiaceae</taxon>
        <taxon>Gelatoporia</taxon>
    </lineage>
</organism>
<sequence>MESEIGKSSRSVLASETVCVTVIVLHHHGYATMWTFRSFISQEDMDENHLYGIMLEHTRIP</sequence>
<evidence type="ECO:0000313" key="2">
    <source>
        <dbReference type="Proteomes" id="UP000016930"/>
    </source>
</evidence>
<gene>
    <name evidence="1" type="ORF">CERSUDRAFT_88329</name>
</gene>
<reference evidence="1 2" key="1">
    <citation type="journal article" date="2012" name="Proc. Natl. Acad. Sci. U.S.A.">
        <title>Comparative genomics of Ceriporiopsis subvermispora and Phanerochaete chrysosporium provide insight into selective ligninolysis.</title>
        <authorList>
            <person name="Fernandez-Fueyo E."/>
            <person name="Ruiz-Duenas F.J."/>
            <person name="Ferreira P."/>
            <person name="Floudas D."/>
            <person name="Hibbett D.S."/>
            <person name="Canessa P."/>
            <person name="Larrondo L.F."/>
            <person name="James T.Y."/>
            <person name="Seelenfreund D."/>
            <person name="Lobos S."/>
            <person name="Polanco R."/>
            <person name="Tello M."/>
            <person name="Honda Y."/>
            <person name="Watanabe T."/>
            <person name="Watanabe T."/>
            <person name="Ryu J.S."/>
            <person name="Kubicek C.P."/>
            <person name="Schmoll M."/>
            <person name="Gaskell J."/>
            <person name="Hammel K.E."/>
            <person name="St John F.J."/>
            <person name="Vanden Wymelenberg A."/>
            <person name="Sabat G."/>
            <person name="Splinter BonDurant S."/>
            <person name="Syed K."/>
            <person name="Yadav J.S."/>
            <person name="Doddapaneni H."/>
            <person name="Subramanian V."/>
            <person name="Lavin J.L."/>
            <person name="Oguiza J.A."/>
            <person name="Perez G."/>
            <person name="Pisabarro A.G."/>
            <person name="Ramirez L."/>
            <person name="Santoyo F."/>
            <person name="Master E."/>
            <person name="Coutinho P.M."/>
            <person name="Henrissat B."/>
            <person name="Lombard V."/>
            <person name="Magnuson J.K."/>
            <person name="Kuees U."/>
            <person name="Hori C."/>
            <person name="Igarashi K."/>
            <person name="Samejima M."/>
            <person name="Held B.W."/>
            <person name="Barry K.W."/>
            <person name="LaButti K.M."/>
            <person name="Lapidus A."/>
            <person name="Lindquist E.A."/>
            <person name="Lucas S.M."/>
            <person name="Riley R."/>
            <person name="Salamov A.A."/>
            <person name="Hoffmeister D."/>
            <person name="Schwenk D."/>
            <person name="Hadar Y."/>
            <person name="Yarden O."/>
            <person name="de Vries R.P."/>
            <person name="Wiebenga A."/>
            <person name="Stenlid J."/>
            <person name="Eastwood D."/>
            <person name="Grigoriev I.V."/>
            <person name="Berka R.M."/>
            <person name="Blanchette R.A."/>
            <person name="Kersten P."/>
            <person name="Martinez A.T."/>
            <person name="Vicuna R."/>
            <person name="Cullen D."/>
        </authorList>
    </citation>
    <scope>NUCLEOTIDE SEQUENCE [LARGE SCALE GENOMIC DNA]</scope>
    <source>
        <strain evidence="1 2">B</strain>
    </source>
</reference>
<dbReference type="HOGENOM" id="CLU_2922423_0_0_1"/>
<keyword evidence="2" id="KW-1185">Reference proteome</keyword>
<dbReference type="EMBL" id="KB445813">
    <property type="protein sequence ID" value="EMD32012.1"/>
    <property type="molecule type" value="Genomic_DNA"/>
</dbReference>
<protein>
    <submittedName>
        <fullName evidence="1">Uncharacterized protein</fullName>
    </submittedName>
</protein>
<dbReference type="Proteomes" id="UP000016930">
    <property type="component" value="Unassembled WGS sequence"/>
</dbReference>
<evidence type="ECO:0000313" key="1">
    <source>
        <dbReference type="EMBL" id="EMD32012.1"/>
    </source>
</evidence>
<accession>M2R195</accession>
<proteinExistence type="predicted"/>
<name>M2R195_CERS8</name>